<proteinExistence type="predicted"/>
<organism evidence="1 2">
    <name type="scientific">Mycolicibacterium conceptionense</name>
    <dbReference type="NCBI Taxonomy" id="451644"/>
    <lineage>
        <taxon>Bacteria</taxon>
        <taxon>Bacillati</taxon>
        <taxon>Actinomycetota</taxon>
        <taxon>Actinomycetes</taxon>
        <taxon>Mycobacteriales</taxon>
        <taxon>Mycobacteriaceae</taxon>
        <taxon>Mycolicibacterium</taxon>
    </lineage>
</organism>
<evidence type="ECO:0000313" key="1">
    <source>
        <dbReference type="EMBL" id="CQD06140.1"/>
    </source>
</evidence>
<dbReference type="EMBL" id="CTEF01000001">
    <property type="protein sequence ID" value="CQD06140.1"/>
    <property type="molecule type" value="Genomic_DNA"/>
</dbReference>
<dbReference type="AlphaFoldDB" id="A0A0U1D124"/>
<name>A0A0U1D124_9MYCO</name>
<sequence length="39" mass="4326">MILSFQLSVMTSFLRLGAATVRSDHEIAVVVMCTDEVRV</sequence>
<reference evidence="1 2" key="1">
    <citation type="submission" date="2015-03" db="EMBL/GenBank/DDBJ databases">
        <authorList>
            <person name="Murphy D."/>
        </authorList>
    </citation>
    <scope>NUCLEOTIDE SEQUENCE [LARGE SCALE GENOMIC DNA]</scope>
    <source>
        <strain evidence="1 2">D16</strain>
    </source>
</reference>
<dbReference type="Proteomes" id="UP000182227">
    <property type="component" value="Unassembled WGS sequence"/>
</dbReference>
<gene>
    <name evidence="1" type="ORF">BN970_01129</name>
</gene>
<protein>
    <submittedName>
        <fullName evidence="1">Uncharacterized protein</fullName>
    </submittedName>
</protein>
<evidence type="ECO:0000313" key="2">
    <source>
        <dbReference type="Proteomes" id="UP000182227"/>
    </source>
</evidence>
<accession>A0A0U1D124</accession>